<dbReference type="EMBL" id="JANAVB010021599">
    <property type="protein sequence ID" value="KAJ6825673.1"/>
    <property type="molecule type" value="Genomic_DNA"/>
</dbReference>
<reference evidence="2" key="2">
    <citation type="submission" date="2023-04" db="EMBL/GenBank/DDBJ databases">
        <authorList>
            <person name="Bruccoleri R.E."/>
            <person name="Oakeley E.J."/>
            <person name="Faust A.-M."/>
            <person name="Dessus-Babus S."/>
            <person name="Altorfer M."/>
            <person name="Burckhardt D."/>
            <person name="Oertli M."/>
            <person name="Naumann U."/>
            <person name="Petersen F."/>
            <person name="Wong J."/>
        </authorList>
    </citation>
    <scope>NUCLEOTIDE SEQUENCE</scope>
    <source>
        <strain evidence="2">GSM-AAB239-AS_SAM_17_03QT</strain>
        <tissue evidence="2">Leaf</tissue>
    </source>
</reference>
<organism evidence="2 3">
    <name type="scientific">Iris pallida</name>
    <name type="common">Sweet iris</name>
    <dbReference type="NCBI Taxonomy" id="29817"/>
    <lineage>
        <taxon>Eukaryota</taxon>
        <taxon>Viridiplantae</taxon>
        <taxon>Streptophyta</taxon>
        <taxon>Embryophyta</taxon>
        <taxon>Tracheophyta</taxon>
        <taxon>Spermatophyta</taxon>
        <taxon>Magnoliopsida</taxon>
        <taxon>Liliopsida</taxon>
        <taxon>Asparagales</taxon>
        <taxon>Iridaceae</taxon>
        <taxon>Iridoideae</taxon>
        <taxon>Irideae</taxon>
        <taxon>Iris</taxon>
    </lineage>
</organism>
<gene>
    <name evidence="2" type="ORF">M6B38_377540</name>
</gene>
<name>A0AAX6GB13_IRIPA</name>
<sequence>MSLTMVATFFRRRVELFSGDSEDPPFSATTEASSPATTEASSPATKSTTADHSFDRPFAVPKFFLRWHRQQEFSAAVTATAMPTAAAMVPPTRRRRLCFSTRRLFSSDVGIWIGSDRSIHSSNDLF</sequence>
<dbReference type="Proteomes" id="UP001140949">
    <property type="component" value="Unassembled WGS sequence"/>
</dbReference>
<reference evidence="2" key="1">
    <citation type="journal article" date="2023" name="GigaByte">
        <title>Genome assembly of the bearded iris, Iris pallida Lam.</title>
        <authorList>
            <person name="Bruccoleri R.E."/>
            <person name="Oakeley E.J."/>
            <person name="Faust A.M.E."/>
            <person name="Altorfer M."/>
            <person name="Dessus-Babus S."/>
            <person name="Burckhardt D."/>
            <person name="Oertli M."/>
            <person name="Naumann U."/>
            <person name="Petersen F."/>
            <person name="Wong J."/>
        </authorList>
    </citation>
    <scope>NUCLEOTIDE SEQUENCE</scope>
    <source>
        <strain evidence="2">GSM-AAB239-AS_SAM_17_03QT</strain>
    </source>
</reference>
<feature type="compositionally biased region" description="Low complexity" evidence="1">
    <location>
        <begin position="27"/>
        <end position="50"/>
    </location>
</feature>
<evidence type="ECO:0000313" key="3">
    <source>
        <dbReference type="Proteomes" id="UP001140949"/>
    </source>
</evidence>
<comment type="caution">
    <text evidence="2">The sequence shown here is derived from an EMBL/GenBank/DDBJ whole genome shotgun (WGS) entry which is preliminary data.</text>
</comment>
<evidence type="ECO:0000313" key="2">
    <source>
        <dbReference type="EMBL" id="KAJ6825673.1"/>
    </source>
</evidence>
<dbReference type="AlphaFoldDB" id="A0AAX6GB13"/>
<proteinExistence type="predicted"/>
<feature type="region of interest" description="Disordered" evidence="1">
    <location>
        <begin position="20"/>
        <end position="54"/>
    </location>
</feature>
<protein>
    <submittedName>
        <fullName evidence="2">Uncharacterized protein</fullName>
    </submittedName>
</protein>
<keyword evidence="3" id="KW-1185">Reference proteome</keyword>
<evidence type="ECO:0000256" key="1">
    <source>
        <dbReference type="SAM" id="MobiDB-lite"/>
    </source>
</evidence>
<accession>A0AAX6GB13</accession>